<evidence type="ECO:0000313" key="1">
    <source>
        <dbReference type="EMBL" id="EJN59997.1"/>
    </source>
</evidence>
<dbReference type="Proteomes" id="UP000007813">
    <property type="component" value="Unassembled WGS sequence"/>
</dbReference>
<accession>J3EXS5</accession>
<organism evidence="1 2">
    <name type="scientific">Halogranum salarium B-1</name>
    <dbReference type="NCBI Taxonomy" id="1210908"/>
    <lineage>
        <taxon>Archaea</taxon>
        <taxon>Methanobacteriati</taxon>
        <taxon>Methanobacteriota</taxon>
        <taxon>Stenosarchaea group</taxon>
        <taxon>Halobacteria</taxon>
        <taxon>Halobacteriales</taxon>
        <taxon>Haloferacaceae</taxon>
    </lineage>
</organism>
<comment type="caution">
    <text evidence="1">The sequence shown here is derived from an EMBL/GenBank/DDBJ whole genome shotgun (WGS) entry which is preliminary data.</text>
</comment>
<dbReference type="AlphaFoldDB" id="J3EXS5"/>
<protein>
    <submittedName>
        <fullName evidence="1">Uncharacterized protein</fullName>
    </submittedName>
</protein>
<gene>
    <name evidence="1" type="ORF">HSB1_21550</name>
</gene>
<name>J3EXS5_9EURY</name>
<sequence>MLATVRDIPIAPTRVPPVAALNPRNRRRFMRDRLLYTDVSTRRLPTFFDG</sequence>
<dbReference type="EMBL" id="ALJD01000004">
    <property type="protein sequence ID" value="EJN59997.1"/>
    <property type="molecule type" value="Genomic_DNA"/>
</dbReference>
<evidence type="ECO:0000313" key="2">
    <source>
        <dbReference type="Proteomes" id="UP000007813"/>
    </source>
</evidence>
<reference evidence="1 2" key="1">
    <citation type="journal article" date="2012" name="J. Bacteriol.">
        <title>Draft Genome Sequence of the Extremely Halophilic Archaeon Halogranum salarium B-1T.</title>
        <authorList>
            <person name="Kim K.K."/>
            <person name="Lee K.C."/>
            <person name="Lee J.S."/>
        </authorList>
    </citation>
    <scope>NUCLEOTIDE SEQUENCE [LARGE SCALE GENOMIC DNA]</scope>
    <source>
        <strain evidence="1 2">B-1</strain>
    </source>
</reference>
<proteinExistence type="predicted"/>